<dbReference type="EMBL" id="OZ019900">
    <property type="protein sequence ID" value="CAK9235070.1"/>
    <property type="molecule type" value="Genomic_DNA"/>
</dbReference>
<gene>
    <name evidence="2" type="ORF">CSSPTR1EN2_LOCUS22533</name>
</gene>
<feature type="region of interest" description="Disordered" evidence="1">
    <location>
        <begin position="346"/>
        <end position="449"/>
    </location>
</feature>
<feature type="region of interest" description="Disordered" evidence="1">
    <location>
        <begin position="493"/>
        <end position="558"/>
    </location>
</feature>
<feature type="region of interest" description="Disordered" evidence="1">
    <location>
        <begin position="225"/>
        <end position="284"/>
    </location>
</feature>
<dbReference type="Proteomes" id="UP001497512">
    <property type="component" value="Chromosome 8"/>
</dbReference>
<feature type="region of interest" description="Disordered" evidence="1">
    <location>
        <begin position="308"/>
        <end position="327"/>
    </location>
</feature>
<sequence length="605" mass="66156">MGEPDWSFRDLTGIKPRKPEGGAAAAEYVDDDWEQTPLSFLWPLVGNTSVVCSKHSSQRGERQFDVDKELLLLRPPAKVNMCTASTTTTDHRRQTCDEDENNDDGFQEFEFSMSAAASSSTEREAPSSGMSSADELFFKGQLLPLHLPPRLRMVQRLASSSEKKPQQLESVNTSQIVPVLQAPQATRVLRPSFHPKFSKLWMQNADLLSADGTAVVTDTAGIARFRGHSWSDPPRDRDSSSSSTDSCRDSTSARDSSSSRDSSGSSQDANFSDSSGSCNKAFQMPPISSDLKGSFLHNREVFGTHVRSFEQQQQRSSSSSSSSTISSWLKPPFKWKVLFGAAKKVTATTRSSPSRDLKGGQQRQHQQSLSHVSEEDEGEEEEESSCSDPIEDAKCSEETNFCQEDNSGGELSLQTGSSSYSSYMETTTSSSSSRGLVSSGDIERGDHQRGMAKAREYLHKYMKMLKPLHLKKYEQQELDDVSSCRFTGSFSLPSSSLAHETRRHSRNHIAPGNRSFSSSYSSQSSRFASVTADVVGSPRSRSAVGTPTRRGSGRPLSSGSIAELHSAIQGAIAHCKESQTTAKYESLARRSQRFGSSSSAAAAVR</sequence>
<proteinExistence type="predicted"/>
<evidence type="ECO:0000313" key="2">
    <source>
        <dbReference type="EMBL" id="CAK9235070.1"/>
    </source>
</evidence>
<evidence type="ECO:0000256" key="1">
    <source>
        <dbReference type="SAM" id="MobiDB-lite"/>
    </source>
</evidence>
<feature type="region of interest" description="Disordered" evidence="1">
    <location>
        <begin position="1"/>
        <end position="23"/>
    </location>
</feature>
<feature type="compositionally biased region" description="Acidic residues" evidence="1">
    <location>
        <begin position="374"/>
        <end position="385"/>
    </location>
</feature>
<feature type="region of interest" description="Disordered" evidence="1">
    <location>
        <begin position="85"/>
        <end position="105"/>
    </location>
</feature>
<dbReference type="PANTHER" id="PTHR33312:SF21">
    <property type="entry name" value="MEMBRANE-ASSOCIATED KINASE REGULATOR 3-RELATED"/>
    <property type="match status" value="1"/>
</dbReference>
<feature type="compositionally biased region" description="Polar residues" evidence="1">
    <location>
        <begin position="267"/>
        <end position="280"/>
    </location>
</feature>
<evidence type="ECO:0008006" key="4">
    <source>
        <dbReference type="Google" id="ProtNLM"/>
    </source>
</evidence>
<reference evidence="2" key="1">
    <citation type="submission" date="2024-02" db="EMBL/GenBank/DDBJ databases">
        <authorList>
            <consortium name="ELIXIR-Norway"/>
            <consortium name="Elixir Norway"/>
        </authorList>
    </citation>
    <scope>NUCLEOTIDE SEQUENCE</scope>
</reference>
<feature type="compositionally biased region" description="Low complexity" evidence="1">
    <location>
        <begin position="253"/>
        <end position="266"/>
    </location>
</feature>
<organism evidence="2 3">
    <name type="scientific">Sphagnum troendelagicum</name>
    <dbReference type="NCBI Taxonomy" id="128251"/>
    <lineage>
        <taxon>Eukaryota</taxon>
        <taxon>Viridiplantae</taxon>
        <taxon>Streptophyta</taxon>
        <taxon>Embryophyta</taxon>
        <taxon>Bryophyta</taxon>
        <taxon>Sphagnophytina</taxon>
        <taxon>Sphagnopsida</taxon>
        <taxon>Sphagnales</taxon>
        <taxon>Sphagnaceae</taxon>
        <taxon>Sphagnum</taxon>
    </lineage>
</organism>
<feature type="compositionally biased region" description="Low complexity" evidence="1">
    <location>
        <begin position="411"/>
        <end position="440"/>
    </location>
</feature>
<feature type="compositionally biased region" description="Low complexity" evidence="1">
    <location>
        <begin position="549"/>
        <end position="558"/>
    </location>
</feature>
<name>A0ABP0V210_9BRYO</name>
<dbReference type="InterPro" id="IPR039620">
    <property type="entry name" value="BKI1/MAKR1/3/4"/>
</dbReference>
<feature type="compositionally biased region" description="Polar residues" evidence="1">
    <location>
        <begin position="361"/>
        <end position="371"/>
    </location>
</feature>
<protein>
    <recommendedName>
        <fullName evidence="4">Membrane-associated kinase regulator</fullName>
    </recommendedName>
</protein>
<keyword evidence="3" id="KW-1185">Reference proteome</keyword>
<feature type="compositionally biased region" description="Low complexity" evidence="1">
    <location>
        <begin position="309"/>
        <end position="327"/>
    </location>
</feature>
<accession>A0ABP0V210</accession>
<evidence type="ECO:0000313" key="3">
    <source>
        <dbReference type="Proteomes" id="UP001497512"/>
    </source>
</evidence>
<feature type="compositionally biased region" description="Low complexity" evidence="1">
    <location>
        <begin position="514"/>
        <end position="529"/>
    </location>
</feature>
<dbReference type="PANTHER" id="PTHR33312">
    <property type="entry name" value="MEMBRANE-ASSOCIATED KINASE REGULATOR 4-RELATED"/>
    <property type="match status" value="1"/>
</dbReference>